<reference evidence="4" key="1">
    <citation type="journal article" date="2020" name="mSystems">
        <title>Genome- and Community-Level Interaction Insights into Carbon Utilization and Element Cycling Functions of Hydrothermarchaeota in Hydrothermal Sediment.</title>
        <authorList>
            <person name="Zhou Z."/>
            <person name="Liu Y."/>
            <person name="Xu W."/>
            <person name="Pan J."/>
            <person name="Luo Z.H."/>
            <person name="Li M."/>
        </authorList>
    </citation>
    <scope>NUCLEOTIDE SEQUENCE [LARGE SCALE GENOMIC DNA]</scope>
    <source>
        <strain evidence="4">SpSt-289</strain>
    </source>
</reference>
<feature type="transmembrane region" description="Helical" evidence="2">
    <location>
        <begin position="12"/>
        <end position="32"/>
    </location>
</feature>
<gene>
    <name evidence="4" type="ORF">ENQ20_14565</name>
</gene>
<dbReference type="GO" id="GO:0006508">
    <property type="term" value="P:proteolysis"/>
    <property type="evidence" value="ECO:0007669"/>
    <property type="project" value="InterPro"/>
</dbReference>
<dbReference type="AlphaFoldDB" id="A0A7C1FVR8"/>
<feature type="region of interest" description="Disordered" evidence="1">
    <location>
        <begin position="127"/>
        <end position="146"/>
    </location>
</feature>
<proteinExistence type="predicted"/>
<dbReference type="Pfam" id="PF04389">
    <property type="entry name" value="Peptidase_M28"/>
    <property type="match status" value="1"/>
</dbReference>
<dbReference type="EMBL" id="DSMG01000151">
    <property type="protein sequence ID" value="HDX32691.1"/>
    <property type="molecule type" value="Genomic_DNA"/>
</dbReference>
<evidence type="ECO:0000313" key="4">
    <source>
        <dbReference type="EMBL" id="HDX32691.1"/>
    </source>
</evidence>
<feature type="domain" description="Peptidase M28" evidence="3">
    <location>
        <begin position="99"/>
        <end position="306"/>
    </location>
</feature>
<dbReference type="SUPFAM" id="SSF53187">
    <property type="entry name" value="Zn-dependent exopeptidases"/>
    <property type="match status" value="1"/>
</dbReference>
<protein>
    <submittedName>
        <fullName evidence="4">M28 family peptidase</fullName>
    </submittedName>
</protein>
<evidence type="ECO:0000259" key="3">
    <source>
        <dbReference type="Pfam" id="PF04389"/>
    </source>
</evidence>
<keyword evidence="2" id="KW-0472">Membrane</keyword>
<name>A0A7C1FVR8_9CHLR</name>
<dbReference type="PANTHER" id="PTHR12147">
    <property type="entry name" value="METALLOPEPTIDASE M28 FAMILY MEMBER"/>
    <property type="match status" value="1"/>
</dbReference>
<organism evidence="4">
    <name type="scientific">Caldilinea aerophila</name>
    <dbReference type="NCBI Taxonomy" id="133453"/>
    <lineage>
        <taxon>Bacteria</taxon>
        <taxon>Bacillati</taxon>
        <taxon>Chloroflexota</taxon>
        <taxon>Caldilineae</taxon>
        <taxon>Caldilineales</taxon>
        <taxon>Caldilineaceae</taxon>
        <taxon>Caldilinea</taxon>
    </lineage>
</organism>
<dbReference type="InterPro" id="IPR007484">
    <property type="entry name" value="Peptidase_M28"/>
</dbReference>
<keyword evidence="2" id="KW-0812">Transmembrane</keyword>
<dbReference type="Gene3D" id="3.40.630.10">
    <property type="entry name" value="Zn peptidases"/>
    <property type="match status" value="1"/>
</dbReference>
<keyword evidence="2" id="KW-1133">Transmembrane helix</keyword>
<dbReference type="InterPro" id="IPR045175">
    <property type="entry name" value="M28_fam"/>
</dbReference>
<evidence type="ECO:0000256" key="2">
    <source>
        <dbReference type="SAM" id="Phobius"/>
    </source>
</evidence>
<comment type="caution">
    <text evidence="4">The sequence shown here is derived from an EMBL/GenBank/DDBJ whole genome shotgun (WGS) entry which is preliminary data.</text>
</comment>
<sequence length="315" mass="34002">MQRIRAYSIELILITALLAAIGFFGYLAYGLLRPDVVNETFSGEKALALVARQLEFGPRITGTEASLSMGNWLVEQLRLTGWDVVIQPFTINEQVQGRNIIAVRSPASRPGAPVIILVTHYDSRITADADPDPAQRQQPTPGANAGASGAAILLELARTLDLESAQHTVCLAFFDAEANAGLPGWEGHIGSQLFVESLPNSVPRCASPRYVVGVEQAGAVNQRFFRNNNNDEALSRAIWRVAANLQLSARFPDQARTAPTTSAFAFASVGISTVDLIGVDYPYRATLADTLDKISAETLGVVGLVLETWLESRPQ</sequence>
<accession>A0A7C1FVR8</accession>
<dbReference type="PANTHER" id="PTHR12147:SF26">
    <property type="entry name" value="PEPTIDASE M28 DOMAIN-CONTAINING PROTEIN"/>
    <property type="match status" value="1"/>
</dbReference>
<dbReference type="GO" id="GO:0008235">
    <property type="term" value="F:metalloexopeptidase activity"/>
    <property type="evidence" value="ECO:0007669"/>
    <property type="project" value="InterPro"/>
</dbReference>
<evidence type="ECO:0000256" key="1">
    <source>
        <dbReference type="SAM" id="MobiDB-lite"/>
    </source>
</evidence>